<sequence>MIREATKHDLDQIEIVVNEAKDVMARAGLSQWGETYPLRSHYEKDLHNRELYVYEQDGDVIGVACISDHGHEEYHEIAWSEADTFLCLKRLAVSPSARKRGVGLAFYHFAEQLAAEQGIPYIRTDTNGENKAALKLFQKGQYTLVDQQYHGDFTEPFYYYEKRVERS</sequence>
<name>A0ABV2KZD2_9BACI</name>
<dbReference type="CDD" id="cd04301">
    <property type="entry name" value="NAT_SF"/>
    <property type="match status" value="1"/>
</dbReference>
<dbReference type="PANTHER" id="PTHR43877:SF2">
    <property type="entry name" value="AMINOALKYLPHOSPHONATE N-ACETYLTRANSFERASE-RELATED"/>
    <property type="match status" value="1"/>
</dbReference>
<proteinExistence type="predicted"/>
<evidence type="ECO:0000256" key="1">
    <source>
        <dbReference type="ARBA" id="ARBA00022679"/>
    </source>
</evidence>
<dbReference type="SUPFAM" id="SSF55729">
    <property type="entry name" value="Acyl-CoA N-acyltransferases (Nat)"/>
    <property type="match status" value="1"/>
</dbReference>
<dbReference type="PROSITE" id="PS51186">
    <property type="entry name" value="GNAT"/>
    <property type="match status" value="1"/>
</dbReference>
<keyword evidence="1" id="KW-0808">Transferase</keyword>
<dbReference type="Proteomes" id="UP001549167">
    <property type="component" value="Unassembled WGS sequence"/>
</dbReference>
<dbReference type="EMBL" id="JBEPMX010000010">
    <property type="protein sequence ID" value="MET3683936.1"/>
    <property type="molecule type" value="Genomic_DNA"/>
</dbReference>
<comment type="caution">
    <text evidence="4">The sequence shown here is derived from an EMBL/GenBank/DDBJ whole genome shotgun (WGS) entry which is preliminary data.</text>
</comment>
<gene>
    <name evidence="4" type="ORF">ABID56_002052</name>
</gene>
<dbReference type="Pfam" id="PF00583">
    <property type="entry name" value="Acetyltransf_1"/>
    <property type="match status" value="1"/>
</dbReference>
<evidence type="ECO:0000256" key="2">
    <source>
        <dbReference type="ARBA" id="ARBA00023315"/>
    </source>
</evidence>
<accession>A0ABV2KZD2</accession>
<organism evidence="4 5">
    <name type="scientific">Alkalibacillus flavidus</name>
    <dbReference type="NCBI Taxonomy" id="546021"/>
    <lineage>
        <taxon>Bacteria</taxon>
        <taxon>Bacillati</taxon>
        <taxon>Bacillota</taxon>
        <taxon>Bacilli</taxon>
        <taxon>Bacillales</taxon>
        <taxon>Bacillaceae</taxon>
        <taxon>Alkalibacillus</taxon>
    </lineage>
</organism>
<protein>
    <submittedName>
        <fullName evidence="4">GNAT superfamily N-acetyltransferase</fullName>
    </submittedName>
</protein>
<dbReference type="Gene3D" id="3.40.630.30">
    <property type="match status" value="1"/>
</dbReference>
<dbReference type="InterPro" id="IPR000182">
    <property type="entry name" value="GNAT_dom"/>
</dbReference>
<evidence type="ECO:0000313" key="5">
    <source>
        <dbReference type="Proteomes" id="UP001549167"/>
    </source>
</evidence>
<dbReference type="RefSeq" id="WP_354220811.1">
    <property type="nucleotide sequence ID" value="NZ_JBEPMX010000010.1"/>
</dbReference>
<dbReference type="PANTHER" id="PTHR43877">
    <property type="entry name" value="AMINOALKYLPHOSPHONATE N-ACETYLTRANSFERASE-RELATED-RELATED"/>
    <property type="match status" value="1"/>
</dbReference>
<feature type="domain" description="N-acetyltransferase" evidence="3">
    <location>
        <begin position="1"/>
        <end position="165"/>
    </location>
</feature>
<reference evidence="4 5" key="1">
    <citation type="submission" date="2024-06" db="EMBL/GenBank/DDBJ databases">
        <title>Genomic Encyclopedia of Type Strains, Phase IV (KMG-IV): sequencing the most valuable type-strain genomes for metagenomic binning, comparative biology and taxonomic classification.</title>
        <authorList>
            <person name="Goeker M."/>
        </authorList>
    </citation>
    <scope>NUCLEOTIDE SEQUENCE [LARGE SCALE GENOMIC DNA]</scope>
    <source>
        <strain evidence="4 5">DSM 23520</strain>
    </source>
</reference>
<keyword evidence="5" id="KW-1185">Reference proteome</keyword>
<evidence type="ECO:0000313" key="4">
    <source>
        <dbReference type="EMBL" id="MET3683936.1"/>
    </source>
</evidence>
<keyword evidence="2" id="KW-0012">Acyltransferase</keyword>
<evidence type="ECO:0000259" key="3">
    <source>
        <dbReference type="PROSITE" id="PS51186"/>
    </source>
</evidence>
<dbReference type="InterPro" id="IPR050832">
    <property type="entry name" value="Bact_Acetyltransf"/>
</dbReference>
<dbReference type="InterPro" id="IPR016181">
    <property type="entry name" value="Acyl_CoA_acyltransferase"/>
</dbReference>